<proteinExistence type="predicted"/>
<dbReference type="NCBIfam" id="TIGR02521">
    <property type="entry name" value="type_IV_pilW"/>
    <property type="match status" value="1"/>
</dbReference>
<dbReference type="PANTHER" id="PTHR12558">
    <property type="entry name" value="CELL DIVISION CYCLE 16,23,27"/>
    <property type="match status" value="1"/>
</dbReference>
<keyword evidence="1" id="KW-0802">TPR repeat</keyword>
<dbReference type="AlphaFoldDB" id="A0A5C4RUI7"/>
<dbReference type="Pfam" id="PF13432">
    <property type="entry name" value="TPR_16"/>
    <property type="match status" value="2"/>
</dbReference>
<keyword evidence="2" id="KW-0732">Signal</keyword>
<dbReference type="InterPro" id="IPR011990">
    <property type="entry name" value="TPR-like_helical_dom_sf"/>
</dbReference>
<feature type="repeat" description="TPR" evidence="1">
    <location>
        <begin position="46"/>
        <end position="79"/>
    </location>
</feature>
<dbReference type="InterPro" id="IPR019734">
    <property type="entry name" value="TPR_rpt"/>
</dbReference>
<evidence type="ECO:0000313" key="4">
    <source>
        <dbReference type="Proteomes" id="UP000305760"/>
    </source>
</evidence>
<dbReference type="SMART" id="SM00028">
    <property type="entry name" value="TPR"/>
    <property type="match status" value="4"/>
</dbReference>
<accession>A0A5C4RUI7</accession>
<dbReference type="OrthoDB" id="9814042at2"/>
<feature type="repeat" description="TPR" evidence="1">
    <location>
        <begin position="80"/>
        <end position="113"/>
    </location>
</feature>
<keyword evidence="4" id="KW-1185">Reference proteome</keyword>
<evidence type="ECO:0000313" key="3">
    <source>
        <dbReference type="EMBL" id="TNJ34634.1"/>
    </source>
</evidence>
<dbReference type="InterPro" id="IPR013360">
    <property type="entry name" value="Pilus_4_PilW"/>
</dbReference>
<dbReference type="EMBL" id="SMDR01000001">
    <property type="protein sequence ID" value="TNJ34634.1"/>
    <property type="molecule type" value="Genomic_DNA"/>
</dbReference>
<gene>
    <name evidence="3" type="primary">pilW</name>
    <name evidence="3" type="ORF">E1B00_02280</name>
</gene>
<dbReference type="Gene3D" id="1.25.40.10">
    <property type="entry name" value="Tetratricopeptide repeat domain"/>
    <property type="match status" value="1"/>
</dbReference>
<dbReference type="PANTHER" id="PTHR12558:SF13">
    <property type="entry name" value="CELL DIVISION CYCLE PROTEIN 27 HOMOLOG"/>
    <property type="match status" value="1"/>
</dbReference>
<reference evidence="3 4" key="1">
    <citation type="submission" date="2019-03" db="EMBL/GenBank/DDBJ databases">
        <title>Arenimonas daejeonensis sp. nov., isolated from compost.</title>
        <authorList>
            <person name="Jeon C.O."/>
        </authorList>
    </citation>
    <scope>NUCLEOTIDE SEQUENCE [LARGE SCALE GENOMIC DNA]</scope>
    <source>
        <strain evidence="3 4">R29</strain>
    </source>
</reference>
<dbReference type="Proteomes" id="UP000305760">
    <property type="component" value="Unassembled WGS sequence"/>
</dbReference>
<protein>
    <submittedName>
        <fullName evidence="3">Type IV pilus biogenesis/stability protein PilW</fullName>
    </submittedName>
</protein>
<dbReference type="SUPFAM" id="SSF48452">
    <property type="entry name" value="TPR-like"/>
    <property type="match status" value="1"/>
</dbReference>
<dbReference type="PROSITE" id="PS51257">
    <property type="entry name" value="PROKAR_LIPOPROTEIN"/>
    <property type="match status" value="1"/>
</dbReference>
<evidence type="ECO:0000256" key="1">
    <source>
        <dbReference type="PROSITE-ProRule" id="PRU00339"/>
    </source>
</evidence>
<organism evidence="3 4">
    <name type="scientific">Arenimonas terrae</name>
    <dbReference type="NCBI Taxonomy" id="2546226"/>
    <lineage>
        <taxon>Bacteria</taxon>
        <taxon>Pseudomonadati</taxon>
        <taxon>Pseudomonadota</taxon>
        <taxon>Gammaproteobacteria</taxon>
        <taxon>Lysobacterales</taxon>
        <taxon>Lysobacteraceae</taxon>
        <taxon>Arenimonas</taxon>
    </lineage>
</organism>
<feature type="repeat" description="TPR" evidence="1">
    <location>
        <begin position="150"/>
        <end position="183"/>
    </location>
</feature>
<feature type="signal peptide" evidence="2">
    <location>
        <begin position="1"/>
        <end position="18"/>
    </location>
</feature>
<name>A0A5C4RUI7_9GAMM</name>
<dbReference type="PROSITE" id="PS50005">
    <property type="entry name" value="TPR"/>
    <property type="match status" value="3"/>
</dbReference>
<feature type="chain" id="PRO_5023045864" evidence="2">
    <location>
        <begin position="19"/>
        <end position="262"/>
    </location>
</feature>
<sequence length="262" mass="28561">MRHEPMRLLAFVALVAIAGCASTSGGGTTQSTGSAGGTHTTMSNKGLANLNLAHNYMNSGKLDYAMDRANRALRSDPNSPDVQIVMGLIREKLGDNERAGQHYAQAVKQAPEAGHVLNVNAVWLCRQGAVEESDALFSRAVRDPFYKAKQQAYFNAGKCALQGGRLERAEQYLRQGVELAPQDPLLLAQLAEVKFRQGDFMAARAFFQRRESLGAPSAELLDLAVRIEQGAGDTVAADRYRRRLNEQFPNYTPPAAEGTRQP</sequence>
<comment type="caution">
    <text evidence="3">The sequence shown here is derived from an EMBL/GenBank/DDBJ whole genome shotgun (WGS) entry which is preliminary data.</text>
</comment>
<evidence type="ECO:0000256" key="2">
    <source>
        <dbReference type="SAM" id="SignalP"/>
    </source>
</evidence>